<reference evidence="1 2" key="1">
    <citation type="submission" date="2018-01" db="EMBL/GenBank/DDBJ databases">
        <authorList>
            <person name="Clerissi C."/>
        </authorList>
    </citation>
    <scope>NUCLEOTIDE SEQUENCE [LARGE SCALE GENOMIC DNA]</scope>
    <source>
        <strain evidence="1">Cupriavidus taiwanensis STM 3521</strain>
    </source>
</reference>
<name>A0A975WU55_9BURK</name>
<sequence>MRGPSFLKFIAYNLSQETGA</sequence>
<gene>
    <name evidence="1" type="ORF">CBM2589_B120229</name>
</gene>
<accession>A0A975WU55</accession>
<evidence type="ECO:0000313" key="2">
    <source>
        <dbReference type="Proteomes" id="UP000256297"/>
    </source>
</evidence>
<proteinExistence type="predicted"/>
<organism evidence="1 2">
    <name type="scientific">Cupriavidus taiwanensis</name>
    <dbReference type="NCBI Taxonomy" id="164546"/>
    <lineage>
        <taxon>Bacteria</taxon>
        <taxon>Pseudomonadati</taxon>
        <taxon>Pseudomonadota</taxon>
        <taxon>Betaproteobacteria</taxon>
        <taxon>Burkholderiales</taxon>
        <taxon>Burkholderiaceae</taxon>
        <taxon>Cupriavidus</taxon>
    </lineage>
</organism>
<comment type="caution">
    <text evidence="1">The sequence shown here is derived from an EMBL/GenBank/DDBJ whole genome shotgun (WGS) entry which is preliminary data.</text>
</comment>
<dbReference type="Proteomes" id="UP000256297">
    <property type="component" value="Chromosome CBM2589_b"/>
</dbReference>
<dbReference type="EMBL" id="OFSP01000004">
    <property type="protein sequence ID" value="SOY44266.1"/>
    <property type="molecule type" value="Genomic_DNA"/>
</dbReference>
<evidence type="ECO:0000313" key="1">
    <source>
        <dbReference type="EMBL" id="SOY44266.1"/>
    </source>
</evidence>
<dbReference type="AlphaFoldDB" id="A0A975WU55"/>
<protein>
    <submittedName>
        <fullName evidence="1">Uncharacterized protein</fullName>
    </submittedName>
</protein>